<dbReference type="PANTHER" id="PTHR10009">
    <property type="entry name" value="PROTEIN YELLOW-RELATED"/>
    <property type="match status" value="1"/>
</dbReference>
<dbReference type="PATRIC" id="fig|582515.4.peg.4244"/>
<dbReference type="EMBL" id="ASSJ01000097">
    <property type="protein sequence ID" value="ERN39799.1"/>
    <property type="molecule type" value="Genomic_DNA"/>
</dbReference>
<dbReference type="InParanoid" id="U5DGW3"/>
<organism evidence="4 5">
    <name type="scientific">Rubidibacter lacunae KORDI 51-2</name>
    <dbReference type="NCBI Taxonomy" id="582515"/>
    <lineage>
        <taxon>Bacteria</taxon>
        <taxon>Bacillati</taxon>
        <taxon>Cyanobacteriota</taxon>
        <taxon>Cyanophyceae</taxon>
        <taxon>Oscillatoriophycideae</taxon>
        <taxon>Chroococcales</taxon>
        <taxon>Aphanothecaceae</taxon>
        <taxon>Rubidibacter</taxon>
    </lineage>
</organism>
<comment type="subcellular location">
    <subcellularLocation>
        <location evidence="1">Secreted</location>
    </subcellularLocation>
</comment>
<dbReference type="GO" id="GO:0005576">
    <property type="term" value="C:extracellular region"/>
    <property type="evidence" value="ECO:0007669"/>
    <property type="project" value="UniProtKB-SubCell"/>
</dbReference>
<sequence length="456" mass="49746">MRGITRGVSRGLRRLNRLRSWILLAAAAAVVVLAPQAIAQDRLPTERFVGSLELVYRFERNMPTGVAVSQGRRVFVNFPRWGDIVPYTVAEIRGDDLVPFPNAALNEPAPEAPERTLLSVQSVVVDPLDRLWLLDTGSIEFQPTSPGGPKLICVDLTTNEILQTIVFPPEVALPTTYLNDVRFDLRRGRAGLAFVTDSSLSGPNAIIVVDLATGRSWRRLNDHPSTKAIPDFLAFVEAQPFQNRSPEGETSSVSIGADGIAISADGERLFYSPLSSRRLYGVSIDALADESLSADDVAATVEDLGPKGVADGLESDTQNRIYITDLEHNAIRRRSPDGTFETLVHDPRVLWPDTLELATDGYLYFTVNQLHRQAGFNGGADLREFPFSLLRLRVDAEPVLLRPEAAPDSPAHEAPAPRAPTGNGSEIDDAAEEPPTTSEGFPSDVIVPIIDTTDRD</sequence>
<evidence type="ECO:0000313" key="5">
    <source>
        <dbReference type="Proteomes" id="UP000016960"/>
    </source>
</evidence>
<keyword evidence="5" id="KW-1185">Reference proteome</keyword>
<evidence type="ECO:0000256" key="3">
    <source>
        <dbReference type="SAM" id="MobiDB-lite"/>
    </source>
</evidence>
<dbReference type="InterPro" id="IPR011042">
    <property type="entry name" value="6-blade_b-propeller_TolB-like"/>
</dbReference>
<keyword evidence="2" id="KW-0964">Secreted</keyword>
<evidence type="ECO:0000256" key="2">
    <source>
        <dbReference type="ARBA" id="ARBA00022525"/>
    </source>
</evidence>
<dbReference type="AlphaFoldDB" id="U5DGW3"/>
<protein>
    <submittedName>
        <fullName evidence="4">Gluconolactonase</fullName>
    </submittedName>
</protein>
<dbReference type="Proteomes" id="UP000016960">
    <property type="component" value="Unassembled WGS sequence"/>
</dbReference>
<accession>U5DGW3</accession>
<dbReference type="OrthoDB" id="9797664at2"/>
<evidence type="ECO:0000313" key="4">
    <source>
        <dbReference type="EMBL" id="ERN39799.1"/>
    </source>
</evidence>
<dbReference type="Pfam" id="PF03022">
    <property type="entry name" value="MRJP"/>
    <property type="match status" value="1"/>
</dbReference>
<gene>
    <name evidence="4" type="ORF">KR51_00037780</name>
</gene>
<proteinExistence type="predicted"/>
<feature type="region of interest" description="Disordered" evidence="3">
    <location>
        <begin position="403"/>
        <end position="456"/>
    </location>
</feature>
<name>U5DGW3_9CHRO</name>
<dbReference type="STRING" id="582515.KR51_00037780"/>
<reference evidence="4 5" key="1">
    <citation type="submission" date="2013-05" db="EMBL/GenBank/DDBJ databases">
        <title>Draft genome sequence of Rubidibacter lacunae KORDI 51-2.</title>
        <authorList>
            <person name="Choi D.H."/>
            <person name="Noh J.H."/>
            <person name="Kwon K.-K."/>
            <person name="Lee J.-H."/>
            <person name="Ryu J.-Y."/>
        </authorList>
    </citation>
    <scope>NUCLEOTIDE SEQUENCE [LARGE SCALE GENOMIC DNA]</scope>
    <source>
        <strain evidence="4 5">KORDI 51-2</strain>
    </source>
</reference>
<dbReference type="Gene3D" id="2.120.10.30">
    <property type="entry name" value="TolB, C-terminal domain"/>
    <property type="match status" value="1"/>
</dbReference>
<comment type="caution">
    <text evidence="4">The sequence shown here is derived from an EMBL/GenBank/DDBJ whole genome shotgun (WGS) entry which is preliminary data.</text>
</comment>
<dbReference type="PANTHER" id="PTHR10009:SF18">
    <property type="entry name" value="PROTEIN YELLOW-LIKE PROTEIN"/>
    <property type="match status" value="1"/>
</dbReference>
<dbReference type="InterPro" id="IPR017996">
    <property type="entry name" value="MRJP/yellow-related"/>
</dbReference>
<evidence type="ECO:0000256" key="1">
    <source>
        <dbReference type="ARBA" id="ARBA00004613"/>
    </source>
</evidence>
<dbReference type="eggNOG" id="COG3386">
    <property type="taxonomic scope" value="Bacteria"/>
</dbReference>
<dbReference type="SUPFAM" id="SSF63829">
    <property type="entry name" value="Calcium-dependent phosphotriesterase"/>
    <property type="match status" value="1"/>
</dbReference>